<dbReference type="GO" id="GO:0050566">
    <property type="term" value="F:asparaginyl-tRNA synthase (glutamine-hydrolyzing) activity"/>
    <property type="evidence" value="ECO:0007669"/>
    <property type="project" value="UniProtKB-EC"/>
</dbReference>
<dbReference type="EMBL" id="UOEX01000293">
    <property type="protein sequence ID" value="VAW39667.1"/>
    <property type="molecule type" value="Genomic_DNA"/>
</dbReference>
<dbReference type="GO" id="GO:0006450">
    <property type="term" value="P:regulation of translational fidelity"/>
    <property type="evidence" value="ECO:0007669"/>
    <property type="project" value="InterPro"/>
</dbReference>
<gene>
    <name evidence="1" type="ORF">MNBD_DELTA03-1023</name>
</gene>
<dbReference type="SUPFAM" id="SSF141000">
    <property type="entry name" value="Glu-tRNAGln amidotransferase C subunit"/>
    <property type="match status" value="1"/>
</dbReference>
<dbReference type="PANTHER" id="PTHR15004:SF0">
    <property type="entry name" value="GLUTAMYL-TRNA(GLN) AMIDOTRANSFERASE SUBUNIT C, MITOCHONDRIAL"/>
    <property type="match status" value="1"/>
</dbReference>
<dbReference type="EC" id="6.3.5.6" evidence="1"/>
<name>A0A3B0VMX1_9ZZZZ</name>
<organism evidence="1">
    <name type="scientific">hydrothermal vent metagenome</name>
    <dbReference type="NCBI Taxonomy" id="652676"/>
    <lineage>
        <taxon>unclassified sequences</taxon>
        <taxon>metagenomes</taxon>
        <taxon>ecological metagenomes</taxon>
    </lineage>
</organism>
<dbReference type="NCBIfam" id="TIGR00135">
    <property type="entry name" value="gatC"/>
    <property type="match status" value="1"/>
</dbReference>
<evidence type="ECO:0000313" key="1">
    <source>
        <dbReference type="EMBL" id="VAW39667.1"/>
    </source>
</evidence>
<reference evidence="1" key="1">
    <citation type="submission" date="2018-06" db="EMBL/GenBank/DDBJ databases">
        <authorList>
            <person name="Zhirakovskaya E."/>
        </authorList>
    </citation>
    <scope>NUCLEOTIDE SEQUENCE</scope>
</reference>
<proteinExistence type="inferred from homology"/>
<keyword evidence="1" id="KW-0436">Ligase</keyword>
<dbReference type="Gene3D" id="1.10.20.60">
    <property type="entry name" value="Glu-tRNAGln amidotransferase C subunit, N-terminal domain"/>
    <property type="match status" value="1"/>
</dbReference>
<dbReference type="PANTHER" id="PTHR15004">
    <property type="entry name" value="GLUTAMYL-TRNA(GLN) AMIDOTRANSFERASE SUBUNIT C, MITOCHONDRIAL"/>
    <property type="match status" value="1"/>
</dbReference>
<dbReference type="EC" id="6.3.5.7" evidence="1"/>
<protein>
    <submittedName>
        <fullName evidence="1">Aspartyl-tRNA(Asn) amidotransferase subunit C @ Glutamyl-tRNA(Gln) amidotransferase subunit C</fullName>
        <ecNumber evidence="1">6.3.5.6</ecNumber>
        <ecNumber evidence="1">6.3.5.7</ecNumber>
    </submittedName>
</protein>
<dbReference type="GO" id="GO:0070681">
    <property type="term" value="P:glutaminyl-tRNAGln biosynthesis via transamidation"/>
    <property type="evidence" value="ECO:0007669"/>
    <property type="project" value="TreeGrafter"/>
</dbReference>
<keyword evidence="1" id="KW-0808">Transferase</keyword>
<dbReference type="InterPro" id="IPR003837">
    <property type="entry name" value="GatC"/>
</dbReference>
<dbReference type="GO" id="GO:0050567">
    <property type="term" value="F:glutaminyl-tRNA synthase (glutamine-hydrolyzing) activity"/>
    <property type="evidence" value="ECO:0007669"/>
    <property type="project" value="UniProtKB-EC"/>
</dbReference>
<dbReference type="Pfam" id="PF02686">
    <property type="entry name" value="GatC"/>
    <property type="match status" value="1"/>
</dbReference>
<dbReference type="AlphaFoldDB" id="A0A3B0VMX1"/>
<dbReference type="InterPro" id="IPR036113">
    <property type="entry name" value="Asp/Glu-ADT_sf_sub_c"/>
</dbReference>
<accession>A0A3B0VMX1</accession>
<sequence>MRISHDEIKKTAVLARLAMSDEDVSNMAGQLDRILGYIDKLNELDTTGVKPANHAIDIHNALREDEVEPSLTQDEALANAPRQNGEAFVVPKVVG</sequence>
<dbReference type="GO" id="GO:0016740">
    <property type="term" value="F:transferase activity"/>
    <property type="evidence" value="ECO:0007669"/>
    <property type="project" value="UniProtKB-KW"/>
</dbReference>
<dbReference type="HAMAP" id="MF_00122">
    <property type="entry name" value="GatC"/>
    <property type="match status" value="1"/>
</dbReference>